<dbReference type="GO" id="GO:0003677">
    <property type="term" value="F:DNA binding"/>
    <property type="evidence" value="ECO:0007669"/>
    <property type="project" value="UniProtKB-KW"/>
</dbReference>
<accession>A0AAV3R314</accession>
<dbReference type="GO" id="GO:0005634">
    <property type="term" value="C:nucleus"/>
    <property type="evidence" value="ECO:0007669"/>
    <property type="project" value="UniProtKB-SubCell"/>
</dbReference>
<dbReference type="InterPro" id="IPR001005">
    <property type="entry name" value="SANT/Myb"/>
</dbReference>
<keyword evidence="4" id="KW-0238">DNA-binding</keyword>
<evidence type="ECO:0000256" key="5">
    <source>
        <dbReference type="ARBA" id="ARBA00023163"/>
    </source>
</evidence>
<dbReference type="PROSITE" id="PS51294">
    <property type="entry name" value="HTH_MYB"/>
    <property type="match status" value="1"/>
</dbReference>
<name>A0AAV3R314_LITER</name>
<keyword evidence="2" id="KW-0677">Repeat</keyword>
<comment type="caution">
    <text evidence="8">The sequence shown here is derived from an EMBL/GenBank/DDBJ whole genome shotgun (WGS) entry which is preliminary data.</text>
</comment>
<dbReference type="InterPro" id="IPR051953">
    <property type="entry name" value="Plant_SW-associated_TFs"/>
</dbReference>
<evidence type="ECO:0000259" key="7">
    <source>
        <dbReference type="PROSITE" id="PS51294"/>
    </source>
</evidence>
<evidence type="ECO:0000313" key="9">
    <source>
        <dbReference type="Proteomes" id="UP001454036"/>
    </source>
</evidence>
<organism evidence="8 9">
    <name type="scientific">Lithospermum erythrorhizon</name>
    <name type="common">Purple gromwell</name>
    <name type="synonym">Lithospermum officinale var. erythrorhizon</name>
    <dbReference type="NCBI Taxonomy" id="34254"/>
    <lineage>
        <taxon>Eukaryota</taxon>
        <taxon>Viridiplantae</taxon>
        <taxon>Streptophyta</taxon>
        <taxon>Embryophyta</taxon>
        <taxon>Tracheophyta</taxon>
        <taxon>Spermatophyta</taxon>
        <taxon>Magnoliopsida</taxon>
        <taxon>eudicotyledons</taxon>
        <taxon>Gunneridae</taxon>
        <taxon>Pentapetalae</taxon>
        <taxon>asterids</taxon>
        <taxon>lamiids</taxon>
        <taxon>Boraginales</taxon>
        <taxon>Boraginaceae</taxon>
        <taxon>Boraginoideae</taxon>
        <taxon>Lithospermeae</taxon>
        <taxon>Lithospermum</taxon>
    </lineage>
</organism>
<keyword evidence="9" id="KW-1185">Reference proteome</keyword>
<evidence type="ECO:0000256" key="2">
    <source>
        <dbReference type="ARBA" id="ARBA00022737"/>
    </source>
</evidence>
<evidence type="ECO:0000256" key="4">
    <source>
        <dbReference type="ARBA" id="ARBA00023125"/>
    </source>
</evidence>
<reference evidence="8 9" key="1">
    <citation type="submission" date="2024-01" db="EMBL/GenBank/DDBJ databases">
        <title>The complete chloroplast genome sequence of Lithospermum erythrorhizon: insights into the phylogenetic relationship among Boraginaceae species and the maternal lineages of purple gromwells.</title>
        <authorList>
            <person name="Okada T."/>
            <person name="Watanabe K."/>
        </authorList>
    </citation>
    <scope>NUCLEOTIDE SEQUENCE [LARGE SCALE GENOMIC DNA]</scope>
</reference>
<dbReference type="AlphaFoldDB" id="A0AAV3R314"/>
<keyword evidence="6" id="KW-0539">Nucleus</keyword>
<dbReference type="CDD" id="cd00167">
    <property type="entry name" value="SANT"/>
    <property type="match status" value="1"/>
</dbReference>
<dbReference type="EMBL" id="BAABME010006923">
    <property type="protein sequence ID" value="GAA0169648.1"/>
    <property type="molecule type" value="Genomic_DNA"/>
</dbReference>
<evidence type="ECO:0000256" key="3">
    <source>
        <dbReference type="ARBA" id="ARBA00023015"/>
    </source>
</evidence>
<dbReference type="InterPro" id="IPR009057">
    <property type="entry name" value="Homeodomain-like_sf"/>
</dbReference>
<gene>
    <name evidence="8" type="ORF">LIER_24086</name>
</gene>
<sequence length="197" mass="21986">MPQQFQVASIASHLPGRTDNEIKNFWNSHLKKRFATKGPEQQKNRSGVLVKAIDLKPETASTRHMMQWESARSDYFLRLWNSNVGESFRGATVGDGVICGSTGSQSSSSIKVDDSGSGMTVQQGEWIKRHGFTVEKQVYANQTICKTGSDSSKSCKIEDSRNNIFLKLIDFQSSPDNVESSQETIDDVSIYLKDECH</sequence>
<dbReference type="PANTHER" id="PTHR47997">
    <property type="entry name" value="MYB DOMAIN PROTEIN 55"/>
    <property type="match status" value="1"/>
</dbReference>
<dbReference type="Pfam" id="PF00249">
    <property type="entry name" value="Myb_DNA-binding"/>
    <property type="match status" value="1"/>
</dbReference>
<protein>
    <recommendedName>
        <fullName evidence="7">HTH myb-type domain-containing protein</fullName>
    </recommendedName>
</protein>
<evidence type="ECO:0000256" key="1">
    <source>
        <dbReference type="ARBA" id="ARBA00004123"/>
    </source>
</evidence>
<dbReference type="Proteomes" id="UP001454036">
    <property type="component" value="Unassembled WGS sequence"/>
</dbReference>
<keyword evidence="5" id="KW-0804">Transcription</keyword>
<keyword evidence="3" id="KW-0805">Transcription regulation</keyword>
<dbReference type="SUPFAM" id="SSF46689">
    <property type="entry name" value="Homeodomain-like"/>
    <property type="match status" value="1"/>
</dbReference>
<evidence type="ECO:0000256" key="6">
    <source>
        <dbReference type="ARBA" id="ARBA00023242"/>
    </source>
</evidence>
<dbReference type="PANTHER" id="PTHR47997:SF1">
    <property type="entry name" value="OS01G0702700 PROTEIN"/>
    <property type="match status" value="1"/>
</dbReference>
<comment type="subcellular location">
    <subcellularLocation>
        <location evidence="1">Nucleus</location>
    </subcellularLocation>
</comment>
<dbReference type="InterPro" id="IPR017930">
    <property type="entry name" value="Myb_dom"/>
</dbReference>
<proteinExistence type="predicted"/>
<dbReference type="Gene3D" id="1.10.10.60">
    <property type="entry name" value="Homeodomain-like"/>
    <property type="match status" value="1"/>
</dbReference>
<feature type="domain" description="HTH myb-type" evidence="7">
    <location>
        <begin position="8"/>
        <end position="34"/>
    </location>
</feature>
<evidence type="ECO:0000313" key="8">
    <source>
        <dbReference type="EMBL" id="GAA0169648.1"/>
    </source>
</evidence>